<accession>A0AA42U8K6</accession>
<reference evidence="1" key="1">
    <citation type="submission" date="2021-07" db="EMBL/GenBank/DDBJ databases">
        <title>Draft genome sequence of carbapenem-resistant Aeromonas spp. in Japan.</title>
        <authorList>
            <person name="Maehana S."/>
            <person name="Suzuki M."/>
            <person name="Kitasato H."/>
        </authorList>
    </citation>
    <scope>NUCLEOTIDE SEQUENCE</scope>
    <source>
        <strain evidence="1">KAM351</strain>
    </source>
</reference>
<dbReference type="EMBL" id="JAOCIZ010000001">
    <property type="protein sequence ID" value="MDH1503531.1"/>
    <property type="molecule type" value="Genomic_DNA"/>
</dbReference>
<dbReference type="EMBL" id="CP120942">
    <property type="protein sequence ID" value="WFF97159.1"/>
    <property type="molecule type" value="Genomic_DNA"/>
</dbReference>
<evidence type="ECO:0000313" key="4">
    <source>
        <dbReference type="Proteomes" id="UP001161704"/>
    </source>
</evidence>
<dbReference type="Proteomes" id="UP000886934">
    <property type="component" value="Unassembled WGS sequence"/>
</dbReference>
<organism evidence="2 4">
    <name type="scientific">Aeromonas caviae</name>
    <name type="common">Aeromonas punctata</name>
    <dbReference type="NCBI Taxonomy" id="648"/>
    <lineage>
        <taxon>Bacteria</taxon>
        <taxon>Pseudomonadati</taxon>
        <taxon>Pseudomonadota</taxon>
        <taxon>Gammaproteobacteria</taxon>
        <taxon>Aeromonadales</taxon>
        <taxon>Aeromonadaceae</taxon>
        <taxon>Aeromonas</taxon>
    </lineage>
</organism>
<dbReference type="RefSeq" id="WP_223940217.1">
    <property type="nucleotide sequence ID" value="NZ_AP025280.1"/>
</dbReference>
<gene>
    <name evidence="1" type="ORF">KAM351_27370</name>
    <name evidence="2" type="ORF">N5I20_00460</name>
    <name evidence="3" type="ORF">P5S46_16065</name>
</gene>
<sequence>MTRAAGGGRPTGGDLPAVASDQLITRAPPVPEDLQDSAPAAALWKQTIKILINRKQLTGDHLPLVLAYCDSFDLYLTAKKMIKEDGITTPTESGIKKHPAVAVRQDALSTLVRVGSLLGLDPTSYRRLMGGGGGGDPEGDNEFRTF</sequence>
<name>A0AA42U8K6_AERCA</name>
<evidence type="ECO:0000313" key="1">
    <source>
        <dbReference type="EMBL" id="GJA64126.1"/>
    </source>
</evidence>
<reference evidence="2" key="2">
    <citation type="submission" date="2022-09" db="EMBL/GenBank/DDBJ databases">
        <title>Intensive care unit water sources are persistently colonized with multi-drug resistant bacteria and are the site of extensive horizontal gene transfer of antibiotic resistance genes.</title>
        <authorList>
            <person name="Diorio-Toth L."/>
        </authorList>
    </citation>
    <scope>NUCLEOTIDE SEQUENCE</scope>
    <source>
        <strain evidence="2">GD03710</strain>
    </source>
</reference>
<dbReference type="InterPro" id="IPR006448">
    <property type="entry name" value="Phage_term_ssu_P27"/>
</dbReference>
<protein>
    <submittedName>
        <fullName evidence="2">Phage terminase small subunit P27 family</fullName>
    </submittedName>
</protein>
<dbReference type="AlphaFoldDB" id="A0AA42U8K6"/>
<evidence type="ECO:0000313" key="2">
    <source>
        <dbReference type="EMBL" id="MDH1503531.1"/>
    </source>
</evidence>
<dbReference type="NCBIfam" id="TIGR01558">
    <property type="entry name" value="sm_term_P27"/>
    <property type="match status" value="1"/>
</dbReference>
<dbReference type="EMBL" id="BPNN01000040">
    <property type="protein sequence ID" value="GJA64126.1"/>
    <property type="molecule type" value="Genomic_DNA"/>
</dbReference>
<dbReference type="Proteomes" id="UP001218423">
    <property type="component" value="Chromosome"/>
</dbReference>
<dbReference type="Proteomes" id="UP001161704">
    <property type="component" value="Unassembled WGS sequence"/>
</dbReference>
<proteinExistence type="predicted"/>
<dbReference type="Pfam" id="PF05119">
    <property type="entry name" value="Terminase_4"/>
    <property type="match status" value="1"/>
</dbReference>
<reference evidence="3" key="3">
    <citation type="submission" date="2023-03" db="EMBL/GenBank/DDBJ databases">
        <title>Aeromonas caviae strain AC1520.</title>
        <authorList>
            <person name="Xie T."/>
            <person name="Zhang Q."/>
            <person name="Deng J."/>
            <person name="Li X."/>
        </authorList>
    </citation>
    <scope>NUCLEOTIDE SEQUENCE</scope>
    <source>
        <strain evidence="3">AC1520</strain>
    </source>
</reference>
<evidence type="ECO:0000313" key="3">
    <source>
        <dbReference type="EMBL" id="WFF97159.1"/>
    </source>
</evidence>